<dbReference type="KEGG" id="vg:55013045"/>
<dbReference type="RefSeq" id="YP_009821562.1">
    <property type="nucleotide sequence ID" value="NC_048176.1"/>
</dbReference>
<organism evidence="1 2">
    <name type="scientific">Gordonia phage GodonK</name>
    <dbReference type="NCBI Taxonomy" id="2562192"/>
    <lineage>
        <taxon>Viruses</taxon>
        <taxon>Duplodnaviria</taxon>
        <taxon>Heunggongvirae</taxon>
        <taxon>Uroviricota</taxon>
        <taxon>Caudoviricetes</taxon>
        <taxon>Godonkavirus</taxon>
        <taxon>Godonkavirus godonK</taxon>
    </lineage>
</organism>
<sequence>MTERPHYDVDLAEGEEAFDLDVDFEVKDGVVTLSFIVPLEDVDALFDDFFYKPDNILAVREAVVDQLQKRARELAAES</sequence>
<protein>
    <submittedName>
        <fullName evidence="1">Uncharacterized protein</fullName>
    </submittedName>
</protein>
<dbReference type="GeneID" id="55013045"/>
<keyword evidence="2" id="KW-1185">Reference proteome</keyword>
<dbReference type="Proteomes" id="UP000297070">
    <property type="component" value="Segment"/>
</dbReference>
<evidence type="ECO:0000313" key="1">
    <source>
        <dbReference type="EMBL" id="QBZ72797.1"/>
    </source>
</evidence>
<dbReference type="EMBL" id="MK620899">
    <property type="protein sequence ID" value="QBZ72797.1"/>
    <property type="molecule type" value="Genomic_DNA"/>
</dbReference>
<gene>
    <name evidence="1" type="primary">209</name>
    <name evidence="1" type="ORF">SEA_GODONK_209</name>
</gene>
<reference evidence="1 2" key="1">
    <citation type="submission" date="2019-03" db="EMBL/GenBank/DDBJ databases">
        <authorList>
            <person name="Douthitt C."/>
            <person name="D'Elia T."/>
            <person name="Bockoras C."/>
            <person name="Boss C."/>
            <person name="Clemons M."/>
            <person name="Green W."/>
            <person name="Harel H."/>
            <person name="Larralde J."/>
            <person name="Lopez M."/>
            <person name="Magana D."/>
            <person name="Miguel M."/>
            <person name="Muschweck L."/>
            <person name="Olivos K."/>
            <person name="Racette D."/>
            <person name="Reynolds M."/>
            <person name="Ru Y."/>
            <person name="Santana M."/>
            <person name="Simon R."/>
            <person name="Smotrilla K."/>
            <person name="Sufficool B."/>
            <person name="Tamayo B."/>
            <person name="Tirado E."/>
            <person name="Vajanyi M."/>
            <person name="Weger M."/>
            <person name="Wehr A."/>
            <person name="Whitaker K."/>
            <person name="Garlena R.A."/>
            <person name="Russell D.A."/>
            <person name="Pope W.H."/>
            <person name="Jacobs-Sera D."/>
            <person name="Hatfull G.F."/>
        </authorList>
    </citation>
    <scope>NUCLEOTIDE SEQUENCE [LARGE SCALE GENOMIC DNA]</scope>
</reference>
<proteinExistence type="predicted"/>
<evidence type="ECO:0000313" key="2">
    <source>
        <dbReference type="Proteomes" id="UP000297070"/>
    </source>
</evidence>
<accession>A0A4D6E2E7</accession>
<name>A0A4D6E2E7_9CAUD</name>